<keyword evidence="2" id="KW-1185">Reference proteome</keyword>
<dbReference type="RefSeq" id="WP_097190834.1">
    <property type="nucleotide sequence ID" value="NZ_OCSU01000003.1"/>
</dbReference>
<sequence>MRNSLHIEKKTPKVYRHAACAAEPAIVHLEMVIRHYVKSSQRKAPAALTAQYWLGRIADLQARFDLLAPQKVRLARLGDQLSASIARDEDPDGTMVRRAA</sequence>
<reference evidence="1 2" key="1">
    <citation type="submission" date="2017-09" db="EMBL/GenBank/DDBJ databases">
        <authorList>
            <person name="Varghese N."/>
            <person name="Submissions S."/>
        </authorList>
    </citation>
    <scope>NUCLEOTIDE SEQUENCE [LARGE SCALE GENOMIC DNA]</scope>
    <source>
        <strain evidence="1 2">OK806</strain>
    </source>
</reference>
<gene>
    <name evidence="1" type="ORF">SAMN05446927_7385</name>
</gene>
<evidence type="ECO:0000313" key="1">
    <source>
        <dbReference type="EMBL" id="SOE88763.1"/>
    </source>
</evidence>
<evidence type="ECO:0000313" key="2">
    <source>
        <dbReference type="Proteomes" id="UP000219522"/>
    </source>
</evidence>
<protein>
    <submittedName>
        <fullName evidence="1">Uncharacterized protein</fullName>
    </submittedName>
</protein>
<dbReference type="Proteomes" id="UP000219522">
    <property type="component" value="Unassembled WGS sequence"/>
</dbReference>
<proteinExistence type="predicted"/>
<organism evidence="1 2">
    <name type="scientific">Caballeronia arationis</name>
    <dbReference type="NCBI Taxonomy" id="1777142"/>
    <lineage>
        <taxon>Bacteria</taxon>
        <taxon>Pseudomonadati</taxon>
        <taxon>Pseudomonadota</taxon>
        <taxon>Betaproteobacteria</taxon>
        <taxon>Burkholderiales</taxon>
        <taxon>Burkholderiaceae</taxon>
        <taxon>Caballeronia</taxon>
    </lineage>
</organism>
<name>A0A7Z7IEN9_9BURK</name>
<dbReference type="EMBL" id="OCSU01000003">
    <property type="protein sequence ID" value="SOE88763.1"/>
    <property type="molecule type" value="Genomic_DNA"/>
</dbReference>
<accession>A0A7Z7IEN9</accession>
<comment type="caution">
    <text evidence="1">The sequence shown here is derived from an EMBL/GenBank/DDBJ whole genome shotgun (WGS) entry which is preliminary data.</text>
</comment>
<dbReference type="AlphaFoldDB" id="A0A7Z7IEN9"/>